<evidence type="ECO:0000313" key="4">
    <source>
        <dbReference type="Proteomes" id="UP001376459"/>
    </source>
</evidence>
<keyword evidence="2" id="KW-1133">Transmembrane helix</keyword>
<sequence>MPAFAFYQLIFLRGSLMAIVAPLALLLIVPLFLTRAAGPPGLPAPVRPPATAGHALIPGHRRHP</sequence>
<keyword evidence="2" id="KW-0472">Membrane</keyword>
<name>A0ABU8UR70_9ACTN</name>
<dbReference type="EMBL" id="JBBKAK010000001">
    <property type="protein sequence ID" value="MEJ8670675.1"/>
    <property type="molecule type" value="Genomic_DNA"/>
</dbReference>
<feature type="transmembrane region" description="Helical" evidence="2">
    <location>
        <begin position="6"/>
        <end position="33"/>
    </location>
</feature>
<evidence type="ECO:0000256" key="1">
    <source>
        <dbReference type="SAM" id="MobiDB-lite"/>
    </source>
</evidence>
<comment type="caution">
    <text evidence="3">The sequence shown here is derived from an EMBL/GenBank/DDBJ whole genome shotgun (WGS) entry which is preliminary data.</text>
</comment>
<dbReference type="Proteomes" id="UP001376459">
    <property type="component" value="Unassembled WGS sequence"/>
</dbReference>
<keyword evidence="2" id="KW-0812">Transmembrane</keyword>
<keyword evidence="4" id="KW-1185">Reference proteome</keyword>
<proteinExistence type="predicted"/>
<evidence type="ECO:0000313" key="3">
    <source>
        <dbReference type="EMBL" id="MEJ8670675.1"/>
    </source>
</evidence>
<gene>
    <name evidence="3" type="ORF">WKI71_26520</name>
</gene>
<reference evidence="3 4" key="1">
    <citation type="submission" date="2024-03" db="EMBL/GenBank/DDBJ databases">
        <title>Novel Streptomyces species of biotechnological and ecological value are a feature of Machair soil.</title>
        <authorList>
            <person name="Prole J.R."/>
            <person name="Goodfellow M."/>
            <person name="Allenby N."/>
            <person name="Ward A.C."/>
        </authorList>
    </citation>
    <scope>NUCLEOTIDE SEQUENCE [LARGE SCALE GENOMIC DNA]</scope>
    <source>
        <strain evidence="3 4">MS1.AVA.1</strain>
    </source>
</reference>
<organism evidence="3 4">
    <name type="scientific">Streptomyces machairae</name>
    <dbReference type="NCBI Taxonomy" id="3134109"/>
    <lineage>
        <taxon>Bacteria</taxon>
        <taxon>Bacillati</taxon>
        <taxon>Actinomycetota</taxon>
        <taxon>Actinomycetes</taxon>
        <taxon>Kitasatosporales</taxon>
        <taxon>Streptomycetaceae</taxon>
        <taxon>Streptomyces</taxon>
    </lineage>
</organism>
<feature type="region of interest" description="Disordered" evidence="1">
    <location>
        <begin position="44"/>
        <end position="64"/>
    </location>
</feature>
<accession>A0ABU8UR70</accession>
<evidence type="ECO:0000256" key="2">
    <source>
        <dbReference type="SAM" id="Phobius"/>
    </source>
</evidence>
<protein>
    <submittedName>
        <fullName evidence="3">Uncharacterized protein</fullName>
    </submittedName>
</protein>